<feature type="transmembrane region" description="Helical" evidence="11">
    <location>
        <begin position="28"/>
        <end position="51"/>
    </location>
</feature>
<dbReference type="CDD" id="cd00082">
    <property type="entry name" value="HisKA"/>
    <property type="match status" value="1"/>
</dbReference>
<reference evidence="14 15" key="1">
    <citation type="submission" date="2024-10" db="EMBL/GenBank/DDBJ databases">
        <title>The Natural Products Discovery Center: Release of the First 8490 Sequenced Strains for Exploring Actinobacteria Biosynthetic Diversity.</title>
        <authorList>
            <person name="Kalkreuter E."/>
            <person name="Kautsar S.A."/>
            <person name="Yang D."/>
            <person name="Bader C.D."/>
            <person name="Teijaro C.N."/>
            <person name="Fluegel L."/>
            <person name="Davis C.M."/>
            <person name="Simpson J.R."/>
            <person name="Lauterbach L."/>
            <person name="Steele A.D."/>
            <person name="Gui C."/>
            <person name="Meng S."/>
            <person name="Li G."/>
            <person name="Viehrig K."/>
            <person name="Ye F."/>
            <person name="Su P."/>
            <person name="Kiefer A.F."/>
            <person name="Nichols A."/>
            <person name="Cepeda A.J."/>
            <person name="Yan W."/>
            <person name="Fan B."/>
            <person name="Jiang Y."/>
            <person name="Adhikari A."/>
            <person name="Zheng C.-J."/>
            <person name="Schuster L."/>
            <person name="Cowan T.M."/>
            <person name="Smanski M.J."/>
            <person name="Chevrette M.G."/>
            <person name="De Carvalho L.P.S."/>
            <person name="Shen B."/>
        </authorList>
    </citation>
    <scope>NUCLEOTIDE SEQUENCE [LARGE SCALE GENOMIC DNA]</scope>
    <source>
        <strain evidence="14 15">NPDC049639</strain>
    </source>
</reference>
<dbReference type="CDD" id="cd06225">
    <property type="entry name" value="HAMP"/>
    <property type="match status" value="1"/>
</dbReference>
<evidence type="ECO:0000259" key="12">
    <source>
        <dbReference type="PROSITE" id="PS50109"/>
    </source>
</evidence>
<dbReference type="InterPro" id="IPR003661">
    <property type="entry name" value="HisK_dim/P_dom"/>
</dbReference>
<evidence type="ECO:0000256" key="9">
    <source>
        <dbReference type="ARBA" id="ARBA00023012"/>
    </source>
</evidence>
<dbReference type="CDD" id="cd00075">
    <property type="entry name" value="HATPase"/>
    <property type="match status" value="1"/>
</dbReference>
<dbReference type="Pfam" id="PF00672">
    <property type="entry name" value="HAMP"/>
    <property type="match status" value="1"/>
</dbReference>
<dbReference type="PANTHER" id="PTHR45436">
    <property type="entry name" value="SENSOR HISTIDINE KINASE YKOH"/>
    <property type="match status" value="1"/>
</dbReference>
<dbReference type="PANTHER" id="PTHR45436:SF5">
    <property type="entry name" value="SENSOR HISTIDINE KINASE TRCS"/>
    <property type="match status" value="1"/>
</dbReference>
<keyword evidence="7 14" id="KW-0418">Kinase</keyword>
<dbReference type="SUPFAM" id="SSF47384">
    <property type="entry name" value="Homodimeric domain of signal transducing histidine kinase"/>
    <property type="match status" value="1"/>
</dbReference>
<keyword evidence="4" id="KW-0597">Phosphoprotein</keyword>
<dbReference type="SUPFAM" id="SSF55874">
    <property type="entry name" value="ATPase domain of HSP90 chaperone/DNA topoisomerase II/histidine kinase"/>
    <property type="match status" value="1"/>
</dbReference>
<evidence type="ECO:0000256" key="10">
    <source>
        <dbReference type="ARBA" id="ARBA00023136"/>
    </source>
</evidence>
<dbReference type="Pfam" id="PF02518">
    <property type="entry name" value="HATPase_c"/>
    <property type="match status" value="1"/>
</dbReference>
<organism evidence="14 15">
    <name type="scientific">Spongisporangium articulatum</name>
    <dbReference type="NCBI Taxonomy" id="3362603"/>
    <lineage>
        <taxon>Bacteria</taxon>
        <taxon>Bacillati</taxon>
        <taxon>Actinomycetota</taxon>
        <taxon>Actinomycetes</taxon>
        <taxon>Kineosporiales</taxon>
        <taxon>Kineosporiaceae</taxon>
        <taxon>Spongisporangium</taxon>
    </lineage>
</organism>
<dbReference type="GO" id="GO:0016301">
    <property type="term" value="F:kinase activity"/>
    <property type="evidence" value="ECO:0007669"/>
    <property type="project" value="UniProtKB-KW"/>
</dbReference>
<dbReference type="SMART" id="SM00304">
    <property type="entry name" value="HAMP"/>
    <property type="match status" value="1"/>
</dbReference>
<dbReference type="RefSeq" id="WP_398284285.1">
    <property type="nucleotide sequence ID" value="NZ_JBITLV010000008.1"/>
</dbReference>
<dbReference type="InterPro" id="IPR036890">
    <property type="entry name" value="HATPase_C_sf"/>
</dbReference>
<dbReference type="EC" id="2.7.13.3" evidence="3"/>
<dbReference type="PRINTS" id="PR00344">
    <property type="entry name" value="BCTRLSENSOR"/>
</dbReference>
<protein>
    <recommendedName>
        <fullName evidence="3">histidine kinase</fullName>
        <ecNumber evidence="3">2.7.13.3</ecNumber>
    </recommendedName>
</protein>
<comment type="catalytic activity">
    <reaction evidence="1">
        <text>ATP + protein L-histidine = ADP + protein N-phospho-L-histidine.</text>
        <dbReference type="EC" id="2.7.13.3"/>
    </reaction>
</comment>
<evidence type="ECO:0000256" key="2">
    <source>
        <dbReference type="ARBA" id="ARBA00004236"/>
    </source>
</evidence>
<evidence type="ECO:0000256" key="8">
    <source>
        <dbReference type="ARBA" id="ARBA00022989"/>
    </source>
</evidence>
<evidence type="ECO:0000313" key="15">
    <source>
        <dbReference type="Proteomes" id="UP001612915"/>
    </source>
</evidence>
<comment type="caution">
    <text evidence="14">The sequence shown here is derived from an EMBL/GenBank/DDBJ whole genome shotgun (WGS) entry which is preliminary data.</text>
</comment>
<keyword evidence="6 11" id="KW-0812">Transmembrane</keyword>
<dbReference type="EMBL" id="JBITLV010000008">
    <property type="protein sequence ID" value="MFI7589685.1"/>
    <property type="molecule type" value="Genomic_DNA"/>
</dbReference>
<dbReference type="InterPro" id="IPR005467">
    <property type="entry name" value="His_kinase_dom"/>
</dbReference>
<evidence type="ECO:0000256" key="7">
    <source>
        <dbReference type="ARBA" id="ARBA00022777"/>
    </source>
</evidence>
<dbReference type="PROSITE" id="PS50885">
    <property type="entry name" value="HAMP"/>
    <property type="match status" value="1"/>
</dbReference>
<keyword evidence="5" id="KW-0808">Transferase</keyword>
<evidence type="ECO:0000256" key="11">
    <source>
        <dbReference type="SAM" id="Phobius"/>
    </source>
</evidence>
<evidence type="ECO:0000313" key="14">
    <source>
        <dbReference type="EMBL" id="MFI7589685.1"/>
    </source>
</evidence>
<keyword evidence="9" id="KW-0902">Two-component regulatory system</keyword>
<keyword evidence="10 11" id="KW-0472">Membrane</keyword>
<evidence type="ECO:0000256" key="1">
    <source>
        <dbReference type="ARBA" id="ARBA00000085"/>
    </source>
</evidence>
<feature type="domain" description="HAMP" evidence="13">
    <location>
        <begin position="208"/>
        <end position="262"/>
    </location>
</feature>
<dbReference type="InterPro" id="IPR003594">
    <property type="entry name" value="HATPase_dom"/>
</dbReference>
<dbReference type="SMART" id="SM00388">
    <property type="entry name" value="HisKA"/>
    <property type="match status" value="1"/>
</dbReference>
<dbReference type="Gene3D" id="3.30.565.10">
    <property type="entry name" value="Histidine kinase-like ATPase, C-terminal domain"/>
    <property type="match status" value="1"/>
</dbReference>
<dbReference type="Proteomes" id="UP001612915">
    <property type="component" value="Unassembled WGS sequence"/>
</dbReference>
<dbReference type="Gene3D" id="6.10.340.10">
    <property type="match status" value="1"/>
</dbReference>
<evidence type="ECO:0000256" key="4">
    <source>
        <dbReference type="ARBA" id="ARBA00022553"/>
    </source>
</evidence>
<dbReference type="PROSITE" id="PS50109">
    <property type="entry name" value="HIS_KIN"/>
    <property type="match status" value="1"/>
</dbReference>
<evidence type="ECO:0000256" key="5">
    <source>
        <dbReference type="ARBA" id="ARBA00022679"/>
    </source>
</evidence>
<evidence type="ECO:0000259" key="13">
    <source>
        <dbReference type="PROSITE" id="PS50885"/>
    </source>
</evidence>
<dbReference type="InterPro" id="IPR050428">
    <property type="entry name" value="TCS_sensor_his_kinase"/>
</dbReference>
<keyword evidence="15" id="KW-1185">Reference proteome</keyword>
<dbReference type="InterPro" id="IPR004358">
    <property type="entry name" value="Sig_transdc_His_kin-like_C"/>
</dbReference>
<dbReference type="InterPro" id="IPR036097">
    <property type="entry name" value="HisK_dim/P_sf"/>
</dbReference>
<evidence type="ECO:0000256" key="3">
    <source>
        <dbReference type="ARBA" id="ARBA00012438"/>
    </source>
</evidence>
<feature type="domain" description="Histidine kinase" evidence="12">
    <location>
        <begin position="270"/>
        <end position="479"/>
    </location>
</feature>
<feature type="transmembrane region" description="Helical" evidence="11">
    <location>
        <begin position="187"/>
        <end position="207"/>
    </location>
</feature>
<accession>A0ABW8ATI1</accession>
<gene>
    <name evidence="14" type="ORF">ACIB24_21665</name>
</gene>
<dbReference type="Pfam" id="PF00512">
    <property type="entry name" value="HisKA"/>
    <property type="match status" value="1"/>
</dbReference>
<keyword evidence="8 11" id="KW-1133">Transmembrane helix</keyword>
<proteinExistence type="predicted"/>
<sequence length="526" mass="56445">MSGTGVDGWRFEAESAPKRFLPGVRLRAALAAALVVALALGAGTAVLFYLLQRSLVHAIEQDQQDKIGSYVTLVNDNGNPDWLDDKLKQSAPQGMLIQVVAQDPVDPEQDRLVATSAYWDDQKAFTGLRPEPGQRLAERAAPGKITDTARPWIVLTAGAVHDGSRYTVIMATSFQGQQQSLNRVLKLLMFGFPVLVVVVGVATWVLIGRALRPVERIRARVAGINAEKLSDRRVPVPQTRDEIARLAVTMNAMLDRLDASQRTQRQFVSDASHELRSPLATMAASLEVAGTDGGRASWPDLREVMSAEVDRMSQLVDNLLLLAKADDRGLLVGDDDVDLDDVVNREVTRLRAATGLQVAALVRPARVVGDELQLSQVVRNLVDNATRYATGTVGVRLETVGSTAVLIVEDDGPGIPEADRERVLDRFVRLDESRDRGSGGSGLGLAIVAEVVGAHRGGVSIREAPGGGAQVIVQLPALGADDPEDLEELLDDAGPAPVVRSAPPLVESGFRADFEPPVQPPSVSSR</sequence>
<evidence type="ECO:0000256" key="6">
    <source>
        <dbReference type="ARBA" id="ARBA00022692"/>
    </source>
</evidence>
<comment type="subcellular location">
    <subcellularLocation>
        <location evidence="2">Cell membrane</location>
    </subcellularLocation>
</comment>
<dbReference type="SMART" id="SM00387">
    <property type="entry name" value="HATPase_c"/>
    <property type="match status" value="1"/>
</dbReference>
<name>A0ABW8ATI1_9ACTN</name>
<dbReference type="InterPro" id="IPR003660">
    <property type="entry name" value="HAMP_dom"/>
</dbReference>
<dbReference type="Gene3D" id="1.10.287.130">
    <property type="match status" value="1"/>
</dbReference>